<dbReference type="CDD" id="cd06223">
    <property type="entry name" value="PRTases_typeI"/>
    <property type="match status" value="1"/>
</dbReference>
<evidence type="ECO:0000256" key="7">
    <source>
        <dbReference type="ARBA" id="ARBA00022962"/>
    </source>
</evidence>
<feature type="binding site" evidence="9">
    <location>
        <position position="343"/>
    </location>
    <ligand>
        <name>Mg(2+)</name>
        <dbReference type="ChEBI" id="CHEBI:18420"/>
    </ligand>
</feature>
<accession>A0A1B1YFP2</accession>
<feature type="binding site" evidence="10">
    <location>
        <position position="458"/>
    </location>
    <ligand>
        <name>[4Fe-4S] cluster</name>
        <dbReference type="ChEBI" id="CHEBI:49883"/>
    </ligand>
</feature>
<dbReference type="AlphaFoldDB" id="A0A1B1YFP2"/>
<feature type="binding site" evidence="10">
    <location>
        <position position="380"/>
    </location>
    <ligand>
        <name>[4Fe-4S] cluster</name>
        <dbReference type="ChEBI" id="CHEBI:49883"/>
    </ligand>
</feature>
<comment type="cofactor">
    <cofactor evidence="9">
        <name>Mg(2+)</name>
        <dbReference type="ChEBI" id="CHEBI:18420"/>
    </cofactor>
    <text evidence="9">Binds 1 Mg(2+) ion per subunit.</text>
</comment>
<evidence type="ECO:0000313" key="12">
    <source>
        <dbReference type="EMBL" id="ANW99582.1"/>
    </source>
</evidence>
<dbReference type="SUPFAM" id="SSF56235">
    <property type="entry name" value="N-terminal nucleophile aminohydrolases (Ntn hydrolases)"/>
    <property type="match status" value="1"/>
</dbReference>
<dbReference type="InterPro" id="IPR005854">
    <property type="entry name" value="PurF"/>
</dbReference>
<keyword evidence="9" id="KW-0460">Magnesium</keyword>
<dbReference type="InterPro" id="IPR017932">
    <property type="entry name" value="GATase_2_dom"/>
</dbReference>
<dbReference type="OrthoDB" id="9801213at2"/>
<dbReference type="UniPathway" id="UPA00074">
    <property type="reaction ID" value="UER00124"/>
</dbReference>
<evidence type="ECO:0000256" key="6">
    <source>
        <dbReference type="ARBA" id="ARBA00022755"/>
    </source>
</evidence>
<dbReference type="InterPro" id="IPR029055">
    <property type="entry name" value="Ntn_hydrolases_N"/>
</dbReference>
<proteinExistence type="inferred from homology"/>
<organism evidence="12 13">
    <name type="scientific">Thermoclostridium stercorarium subsp. thermolacticum DSM 2910</name>
    <dbReference type="NCBI Taxonomy" id="1121336"/>
    <lineage>
        <taxon>Bacteria</taxon>
        <taxon>Bacillati</taxon>
        <taxon>Bacillota</taxon>
        <taxon>Clostridia</taxon>
        <taxon>Eubacteriales</taxon>
        <taxon>Oscillospiraceae</taxon>
        <taxon>Thermoclostridium</taxon>
    </lineage>
</organism>
<dbReference type="PANTHER" id="PTHR11907">
    <property type="entry name" value="AMIDOPHOSPHORIBOSYLTRANSFERASE"/>
    <property type="match status" value="1"/>
</dbReference>
<dbReference type="InterPro" id="IPR029057">
    <property type="entry name" value="PRTase-like"/>
</dbReference>
<keyword evidence="9" id="KW-0479">Metal-binding</keyword>
<name>A0A1B1YFP2_THEST</name>
<feature type="binding site" evidence="9">
    <location>
        <position position="344"/>
    </location>
    <ligand>
        <name>Mg(2+)</name>
        <dbReference type="ChEBI" id="CHEBI:18420"/>
    </ligand>
</feature>
<dbReference type="PROSITE" id="PS51278">
    <property type="entry name" value="GATASE_TYPE_2"/>
    <property type="match status" value="1"/>
</dbReference>
<keyword evidence="7" id="KW-0315">Glutamine amidotransferase</keyword>
<dbReference type="SUPFAM" id="SSF53271">
    <property type="entry name" value="PRTase-like"/>
    <property type="match status" value="1"/>
</dbReference>
<sequence length="466" mass="52548">MGGIFGVVSKNDCVMDLYFGTDYHSHLGTSRGGMAVWSGRSFSRSIHNIENVQFRSKFEVDLSSMSGNMGIGCISDNEPQPLLVRSHLGHYAITTVGRINNLDELVDHCLKSNLMHFLEMTRGEINPTEVVSALIDRESTIKDGILRVQETIDGSCSLLVLTNNGIYAARDRLGRTPLVIGKKEGAYCVSFESCAFANLGYSMHYELGPGEIVLITPDGIEQLNPPGNKMKICSFLWVYFGYPSSTYEGVNVEIMRNRNGAIMARNDKVDVDYVAGIPDSGVAHAIGYSNEAKIPYVRPFIKYTPTWSRSFIPQTQEMRNLIAKMKLMPIVDLINGKKILFCDDSIVRGTQMKETVQFLYSHNAKEVHIRSACPPLLFNCKYHNFSRSKSEMELITRRAIQFLEGDSNAHLDEYCDHRTERYCRMVEYIGKQLNFTTLKYQTLPDMLDAIGLPHENLCTYCWNGLE</sequence>
<feature type="domain" description="Glutamine amidotransferase type-2" evidence="11">
    <location>
        <begin position="2"/>
        <end position="218"/>
    </location>
</feature>
<dbReference type="InterPro" id="IPR000836">
    <property type="entry name" value="PRTase_dom"/>
</dbReference>
<dbReference type="GO" id="GO:0051536">
    <property type="term" value="F:iron-sulfur cluster binding"/>
    <property type="evidence" value="ECO:0007669"/>
    <property type="project" value="UniProtKB-KW"/>
</dbReference>
<reference evidence="12 13" key="1">
    <citation type="submission" date="2016-02" db="EMBL/GenBank/DDBJ databases">
        <title>Comparison of Clostridium stercorarium subspecies using comparative genomics and transcriptomics.</title>
        <authorList>
            <person name="Schellenberg J."/>
            <person name="Thallinger G."/>
            <person name="Levin D.B."/>
            <person name="Zhang X."/>
            <person name="Alvare G."/>
            <person name="Fristensky B."/>
            <person name="Sparling R."/>
        </authorList>
    </citation>
    <scope>NUCLEOTIDE SEQUENCE [LARGE SCALE GENOMIC DNA]</scope>
    <source>
        <strain evidence="12 13">DSM 2910</strain>
    </source>
</reference>
<feature type="binding site" evidence="9">
    <location>
        <position position="280"/>
    </location>
    <ligand>
        <name>Mg(2+)</name>
        <dbReference type="ChEBI" id="CHEBI:18420"/>
    </ligand>
</feature>
<evidence type="ECO:0000256" key="8">
    <source>
        <dbReference type="PIRNR" id="PIRNR000485"/>
    </source>
</evidence>
<protein>
    <recommendedName>
        <fullName evidence="3 8">Amidophosphoribosyltransferase</fullName>
        <shortName evidence="8">ATase</shortName>
        <ecNumber evidence="3 8">2.4.2.14</ecNumber>
    </recommendedName>
    <alternativeName>
        <fullName evidence="8">Glutamine phosphoribosylpyrophosphate amidotransferase</fullName>
    </alternativeName>
</protein>
<dbReference type="GO" id="GO:0009113">
    <property type="term" value="P:purine nucleobase biosynthetic process"/>
    <property type="evidence" value="ECO:0007669"/>
    <property type="project" value="InterPro"/>
</dbReference>
<keyword evidence="10" id="KW-0408">Iron</keyword>
<comment type="cofactor">
    <cofactor evidence="10">
        <name>[4Fe-4S] cluster</name>
        <dbReference type="ChEBI" id="CHEBI:49883"/>
    </cofactor>
    <text evidence="10">Binds 1 [4Fe-4S] cluster per subunit.</text>
</comment>
<dbReference type="GO" id="GO:0046872">
    <property type="term" value="F:metal ion binding"/>
    <property type="evidence" value="ECO:0007669"/>
    <property type="project" value="UniProtKB-KW"/>
</dbReference>
<evidence type="ECO:0000256" key="4">
    <source>
        <dbReference type="ARBA" id="ARBA00022676"/>
    </source>
</evidence>
<evidence type="ECO:0000256" key="2">
    <source>
        <dbReference type="ARBA" id="ARBA00010138"/>
    </source>
</evidence>
<dbReference type="Pfam" id="PF13537">
    <property type="entry name" value="GATase_7"/>
    <property type="match status" value="1"/>
</dbReference>
<dbReference type="RefSeq" id="WP_015359998.1">
    <property type="nucleotide sequence ID" value="NZ_CP014672.1"/>
</dbReference>
<evidence type="ECO:0000259" key="11">
    <source>
        <dbReference type="PROSITE" id="PS51278"/>
    </source>
</evidence>
<evidence type="ECO:0000256" key="10">
    <source>
        <dbReference type="PIRSR" id="PIRSR000485-3"/>
    </source>
</evidence>
<dbReference type="EMBL" id="CP014672">
    <property type="protein sequence ID" value="ANW99582.1"/>
    <property type="molecule type" value="Genomic_DNA"/>
</dbReference>
<keyword evidence="10" id="KW-0411">Iron-sulfur</keyword>
<dbReference type="PIRSF" id="PIRSF000485">
    <property type="entry name" value="Amd_phspho_trans"/>
    <property type="match status" value="1"/>
</dbReference>
<keyword evidence="6 8" id="KW-0658">Purine biosynthesis</keyword>
<dbReference type="GO" id="GO:0006189">
    <property type="term" value="P:'de novo' IMP biosynthetic process"/>
    <property type="evidence" value="ECO:0007669"/>
    <property type="project" value="UniProtKB-UniPathway"/>
</dbReference>
<dbReference type="EC" id="2.4.2.14" evidence="3 8"/>
<dbReference type="GO" id="GO:0004044">
    <property type="term" value="F:amidophosphoribosyltransferase activity"/>
    <property type="evidence" value="ECO:0007669"/>
    <property type="project" value="UniProtKB-EC"/>
</dbReference>
<dbReference type="Gene3D" id="3.40.50.2020">
    <property type="match status" value="1"/>
</dbReference>
<comment type="similarity">
    <text evidence="2 8">In the C-terminal section; belongs to the purine/pyrimidine phosphoribosyltransferase family.</text>
</comment>
<evidence type="ECO:0000256" key="5">
    <source>
        <dbReference type="ARBA" id="ARBA00022679"/>
    </source>
</evidence>
<evidence type="ECO:0000256" key="3">
    <source>
        <dbReference type="ARBA" id="ARBA00011941"/>
    </source>
</evidence>
<dbReference type="Proteomes" id="UP000092971">
    <property type="component" value="Chromosome"/>
</dbReference>
<comment type="pathway">
    <text evidence="1 8">Purine metabolism; IMP biosynthesis via de novo pathway; N(1)-(5-phospho-D-ribosyl)glycinamide from 5-phospho-alpha-D-ribose 1-diphosphate: step 1/2.</text>
</comment>
<keyword evidence="4 8" id="KW-0328">Glycosyltransferase</keyword>
<dbReference type="Gene3D" id="3.60.20.10">
    <property type="entry name" value="Glutamine Phosphoribosylpyrophosphate, subunit 1, domain 1"/>
    <property type="match status" value="1"/>
</dbReference>
<comment type="catalytic activity">
    <reaction evidence="8">
        <text>5-phospho-beta-D-ribosylamine + L-glutamate + diphosphate = 5-phospho-alpha-D-ribose 1-diphosphate + L-glutamine + H2O</text>
        <dbReference type="Rhea" id="RHEA:14905"/>
        <dbReference type="ChEBI" id="CHEBI:15377"/>
        <dbReference type="ChEBI" id="CHEBI:29985"/>
        <dbReference type="ChEBI" id="CHEBI:33019"/>
        <dbReference type="ChEBI" id="CHEBI:58017"/>
        <dbReference type="ChEBI" id="CHEBI:58359"/>
        <dbReference type="ChEBI" id="CHEBI:58681"/>
        <dbReference type="EC" id="2.4.2.14"/>
    </reaction>
</comment>
<feature type="binding site" evidence="10">
    <location>
        <position position="461"/>
    </location>
    <ligand>
        <name>[4Fe-4S] cluster</name>
        <dbReference type="ChEBI" id="CHEBI:49883"/>
    </ligand>
</feature>
<keyword evidence="5 8" id="KW-0808">Transferase</keyword>
<evidence type="ECO:0000256" key="9">
    <source>
        <dbReference type="PIRSR" id="PIRSR000485-2"/>
    </source>
</evidence>
<feature type="binding site" evidence="10">
    <location>
        <position position="233"/>
    </location>
    <ligand>
        <name>[4Fe-4S] cluster</name>
        <dbReference type="ChEBI" id="CHEBI:49883"/>
    </ligand>
</feature>
<evidence type="ECO:0000256" key="1">
    <source>
        <dbReference type="ARBA" id="ARBA00005209"/>
    </source>
</evidence>
<gene>
    <name evidence="12" type="ORF">CSTERTH_11340</name>
</gene>
<evidence type="ECO:0000313" key="13">
    <source>
        <dbReference type="Proteomes" id="UP000092971"/>
    </source>
</evidence>